<feature type="compositionally biased region" description="Basic and acidic residues" evidence="3">
    <location>
        <begin position="256"/>
        <end position="271"/>
    </location>
</feature>
<name>A0A089P503_9HYPH</name>
<reference evidence="5 6" key="1">
    <citation type="journal article" date="2014" name="PLoS ONE">
        <title>Genome Information of Methylobacterium oryzae, a Plant-Probiotic Methylotroph in the Phyllosphere.</title>
        <authorList>
            <person name="Kwak M.J."/>
            <person name="Jeong H."/>
            <person name="Madhaiyan M."/>
            <person name="Lee Y."/>
            <person name="Sa T.M."/>
            <person name="Oh T.K."/>
            <person name="Kim J.F."/>
        </authorList>
    </citation>
    <scope>NUCLEOTIDE SEQUENCE [LARGE SCALE GENOMIC DNA]</scope>
    <source>
        <strain evidence="5 6">CBMB20</strain>
    </source>
</reference>
<protein>
    <submittedName>
        <fullName evidence="5">Helicase</fullName>
    </submittedName>
</protein>
<dbReference type="Pfam" id="PF00271">
    <property type="entry name" value="Helicase_C"/>
    <property type="match status" value="1"/>
</dbReference>
<feature type="region of interest" description="Disordered" evidence="3">
    <location>
        <begin position="248"/>
        <end position="271"/>
    </location>
</feature>
<dbReference type="HOGENOM" id="CLU_001338_2_1_5"/>
<dbReference type="GO" id="GO:0043138">
    <property type="term" value="F:3'-5' DNA helicase activity"/>
    <property type="evidence" value="ECO:0007669"/>
    <property type="project" value="TreeGrafter"/>
</dbReference>
<dbReference type="RefSeq" id="WP_043759915.1">
    <property type="nucleotide sequence ID" value="NZ_CP003811.1"/>
</dbReference>
<dbReference type="PROSITE" id="PS51192">
    <property type="entry name" value="HELICASE_ATP_BIND_1"/>
    <property type="match status" value="1"/>
</dbReference>
<dbReference type="SUPFAM" id="SSF52540">
    <property type="entry name" value="P-loop containing nucleoside triphosphate hydrolases"/>
    <property type="match status" value="2"/>
</dbReference>
<dbReference type="GO" id="GO:0005524">
    <property type="term" value="F:ATP binding"/>
    <property type="evidence" value="ECO:0007669"/>
    <property type="project" value="UniProtKB-KW"/>
</dbReference>
<keyword evidence="5" id="KW-0347">Helicase</keyword>
<dbReference type="EMBL" id="CP003811">
    <property type="protein sequence ID" value="AIQ93138.1"/>
    <property type="molecule type" value="Genomic_DNA"/>
</dbReference>
<dbReference type="STRING" id="693986.MOC_5383"/>
<dbReference type="Gene3D" id="3.40.50.300">
    <property type="entry name" value="P-loop containing nucleotide triphosphate hydrolases"/>
    <property type="match status" value="2"/>
</dbReference>
<dbReference type="InterPro" id="IPR027417">
    <property type="entry name" value="P-loop_NTPase"/>
</dbReference>
<dbReference type="GO" id="GO:0006289">
    <property type="term" value="P:nucleotide-excision repair"/>
    <property type="evidence" value="ECO:0007669"/>
    <property type="project" value="TreeGrafter"/>
</dbReference>
<dbReference type="KEGG" id="mor:MOC_5383"/>
<proteinExistence type="predicted"/>
<evidence type="ECO:0000259" key="4">
    <source>
        <dbReference type="PROSITE" id="PS51192"/>
    </source>
</evidence>
<evidence type="ECO:0000256" key="2">
    <source>
        <dbReference type="ARBA" id="ARBA00022840"/>
    </source>
</evidence>
<dbReference type="SMART" id="SM00490">
    <property type="entry name" value="HELICc"/>
    <property type="match status" value="1"/>
</dbReference>
<dbReference type="Proteomes" id="UP000029492">
    <property type="component" value="Chromosome"/>
</dbReference>
<sequence length="1960" mass="215885">MLDPIGGFDRLREFFVSYLDTAFRIRHADLSDTRGALLRSAGHLAAVPFLEPVPRYRPCGYRLERLAEDFAGNPIGHLPRPARTAFAELALSGLFPGRDATGAEVGRAGTFDPFTHQMQMLERGTRPGRPGIVTSGTGSGKTESFMLPILATVAAEAVRWGAPAPGYLADRWWTDAPERFVPRRTGEAGNRPAAVRALILYPMNALVEDQMTRLRRTLDSPEAEAVARRRFAGNRIFFGRYTSATPVTGHLQHPRRAGDAREARRVERRTEQLSRRLTTIEEDREKARLFDEQEAARARRENREAPDPTRYLFPSTLGAELCTRWDMQATPPDLLVTNVSMLGTMLSREVDAPIFESTRAWIESDPDAYFFLVLDELHLVRGSAGTEVAGLVRALVERLGLAQSEHRHKLRILASSASLPTGGPEGERSFRYLDDFFGPFGTVAAPGAPAAATQAFWRDCIVPGNPELPPAPAALPLDPAPFARLAELLGASGFARTVEPGPAIEEAVSAAHRALLGEPPAEFGATVRAAVEAAAAALVHACTATGDARDVRATGIDVVARRLFGEAGLSAEALRGLTILRGLGDRAAAHGWQAPRETTASFRIHMFVRSIEGLFATPRSAGGATVWDGVTVERGTTYTELAEYGFRRAFELVYCEACGEAFVGGMRGVSGNGAAAVELLPASPDLENLPDGAASGHYEDLSYDAFAMFWPSRREPDPERPGGELWEPAVLDTRSGLVSPPNGEIDDPARVPGRLYRHTGAFSHHRRSGSRGTAGPDCCPACGTDYTQRKKERFSPIRSFRTGFAKTSQLLASELFDLLHASGVAAKAIVFSDSRQEAAKAALQIERRHHQDLRRRLLIEMLRRQRDAVDVSAERRRIQEAMQLAVAEGRFDDVGPLTVRLQALPTNTDPRRIPLRSVVERAIADAGADRRTNPMLAEMIRLGVHPTDEVGISDIEGFDWQRLFEQSDGAWSWRTSGAQAAELQTARDRVYQKQIPHIDEVLFAKTYFALEETGLGYPTLFAEAEPDADRLDAYLRVFSDAYRVSSNKWVLAGDPTLWPSADQVPQTNRVRRFAAATNPTDPVGELARVLEAFRARNHPNGIVDAAPLHVRLSDRGDPYYRCENCDRVHLHRGTGVCTRCRSALPTERTGVVEELWNRHFLARQIDRGLAEGTGSFRLRCEELTGQTDEPAERLRRFKGIFIHDAASPTPELDRAAAEIDLLSVTTTMEVGIDIGPLQAVYQANMPPQRFNYQQRVGRAGRRGQSFSLVATLCRSRSHDLHYFRHPESMTGDRPPPPFLATDHLDIPQRLLRKVWLSAAFSVLRDEDGPRYLGDDAPPDVHGEYIPATAYYADGSTWPDRLRGALRQTIDRRDGFAAVLAAGREGRRDALLAAMDPDVLVARITALTEAGRVYGGGFAQFLAEYGLLPMYGMPTRVRALYIGPKAVNAGEAEWDTVDRDLDVAIYEFAPGQELVRDKRRHQSIGFTAPIQNPRQLPGTQFFPPLVPSDRWWSERHYLAQCGTCGGTTSRPDLPLTDVVCEDCSTELDANAFREFVVPAGFRTSFRPLPVDEDSRVESVGRTVTAAIHRLEVEPVAGTNMAVHAGTGATVLRLNEGPRDAGGGRAGYDVRHVTQRRLGLPTGAGHFTVLENQFVATDVVDEAPTRWQPGAIGVEAGRRLLSRKQTEAIYIGLRTIPAGLGLDRIGRQTWQTSVRAAAISATQLIVQRAALELDVAPEEFEALEPRLREGLPLLQIADFLVNGSGFCRRLGESEADGRRIVVRLIASMLDEPADPLVGSYFAEDHRADCARACYRCLQRYGNRSYHGLLDWRLGLGFLRAFVDPDYRSGLDGDWTRHRELADWPRIAATVAEELARQNSTERTTTTLGRAGLPALRVRRAGNVEHYLVVHPFWRTDGPARAAEPLASAIAQAGGPVYFVDAFDAARRPVKALENARSRPRDV</sequence>
<gene>
    <name evidence="5" type="ORF">MOC_5383</name>
</gene>
<dbReference type="eggNOG" id="COG1205">
    <property type="taxonomic scope" value="Bacteria"/>
</dbReference>
<evidence type="ECO:0000313" key="5">
    <source>
        <dbReference type="EMBL" id="AIQ93138.1"/>
    </source>
</evidence>
<accession>A0A089P503</accession>
<dbReference type="InterPro" id="IPR011545">
    <property type="entry name" value="DEAD/DEAH_box_helicase_dom"/>
</dbReference>
<dbReference type="InterPro" id="IPR001650">
    <property type="entry name" value="Helicase_C-like"/>
</dbReference>
<dbReference type="InterPro" id="IPR014001">
    <property type="entry name" value="Helicase_ATP-bd"/>
</dbReference>
<evidence type="ECO:0000256" key="1">
    <source>
        <dbReference type="ARBA" id="ARBA00022741"/>
    </source>
</evidence>
<keyword evidence="1" id="KW-0547">Nucleotide-binding</keyword>
<dbReference type="Pfam" id="PF00270">
    <property type="entry name" value="DEAD"/>
    <property type="match status" value="1"/>
</dbReference>
<dbReference type="GO" id="GO:0003676">
    <property type="term" value="F:nucleic acid binding"/>
    <property type="evidence" value="ECO:0007669"/>
    <property type="project" value="InterPro"/>
</dbReference>
<dbReference type="PANTHER" id="PTHR47957">
    <property type="entry name" value="ATP-DEPENDENT HELICASE HRQ1"/>
    <property type="match status" value="1"/>
</dbReference>
<organism evidence="5 6">
    <name type="scientific">Methylobacterium oryzae CBMB20</name>
    <dbReference type="NCBI Taxonomy" id="693986"/>
    <lineage>
        <taxon>Bacteria</taxon>
        <taxon>Pseudomonadati</taxon>
        <taxon>Pseudomonadota</taxon>
        <taxon>Alphaproteobacteria</taxon>
        <taxon>Hyphomicrobiales</taxon>
        <taxon>Methylobacteriaceae</taxon>
        <taxon>Methylobacterium</taxon>
    </lineage>
</organism>
<evidence type="ECO:0000256" key="3">
    <source>
        <dbReference type="SAM" id="MobiDB-lite"/>
    </source>
</evidence>
<dbReference type="SMART" id="SM00487">
    <property type="entry name" value="DEXDc"/>
    <property type="match status" value="1"/>
</dbReference>
<keyword evidence="2" id="KW-0067">ATP-binding</keyword>
<keyword evidence="5" id="KW-0378">Hydrolase</keyword>
<dbReference type="GO" id="GO:0036297">
    <property type="term" value="P:interstrand cross-link repair"/>
    <property type="evidence" value="ECO:0007669"/>
    <property type="project" value="TreeGrafter"/>
</dbReference>
<dbReference type="PANTHER" id="PTHR47957:SF3">
    <property type="entry name" value="ATP-DEPENDENT HELICASE HRQ1"/>
    <property type="match status" value="1"/>
</dbReference>
<keyword evidence="6" id="KW-1185">Reference proteome</keyword>
<feature type="domain" description="Helicase ATP-binding" evidence="4">
    <location>
        <begin position="122"/>
        <end position="437"/>
    </location>
</feature>
<evidence type="ECO:0000313" key="6">
    <source>
        <dbReference type="Proteomes" id="UP000029492"/>
    </source>
</evidence>